<protein>
    <recommendedName>
        <fullName evidence="5">GST N-terminal domain-containing protein</fullName>
    </recommendedName>
</protein>
<dbReference type="Pfam" id="PF02798">
    <property type="entry name" value="GST_N"/>
    <property type="match status" value="1"/>
</dbReference>
<dbReference type="PROSITE" id="PS50404">
    <property type="entry name" value="GST_NTER"/>
    <property type="match status" value="1"/>
</dbReference>
<dbReference type="InterPro" id="IPR036249">
    <property type="entry name" value="Thioredoxin-like_sf"/>
</dbReference>
<dbReference type="SUPFAM" id="SSF52833">
    <property type="entry name" value="Thioredoxin-like"/>
    <property type="match status" value="1"/>
</dbReference>
<name>A0A6G0WDA7_9STRA</name>
<dbReference type="InterPro" id="IPR004045">
    <property type="entry name" value="Glutathione_S-Trfase_N"/>
</dbReference>
<accession>A0A6G0WDA7</accession>
<dbReference type="PROSITE" id="PS50405">
    <property type="entry name" value="GST_CTER"/>
    <property type="match status" value="1"/>
</dbReference>
<dbReference type="Gene3D" id="3.40.30.10">
    <property type="entry name" value="Glutaredoxin"/>
    <property type="match status" value="1"/>
</dbReference>
<feature type="domain" description="GST N-terminal" evidence="1">
    <location>
        <begin position="4"/>
        <end position="81"/>
    </location>
</feature>
<dbReference type="InterPro" id="IPR040079">
    <property type="entry name" value="Glutathione_S-Trfase"/>
</dbReference>
<evidence type="ECO:0000259" key="1">
    <source>
        <dbReference type="PROSITE" id="PS50404"/>
    </source>
</evidence>
<dbReference type="CDD" id="cd03039">
    <property type="entry name" value="GST_N_Sigma_like"/>
    <property type="match status" value="1"/>
</dbReference>
<dbReference type="InterPro" id="IPR036282">
    <property type="entry name" value="Glutathione-S-Trfase_C_sf"/>
</dbReference>
<dbReference type="InterPro" id="IPR010987">
    <property type="entry name" value="Glutathione-S-Trfase_C-like"/>
</dbReference>
<dbReference type="VEuPathDB" id="FungiDB:AeMF1_013148"/>
<dbReference type="GO" id="GO:0004364">
    <property type="term" value="F:glutathione transferase activity"/>
    <property type="evidence" value="ECO:0007669"/>
    <property type="project" value="TreeGrafter"/>
</dbReference>
<dbReference type="SFLD" id="SFLDG00363">
    <property type="entry name" value="AMPS_(cytGST):_Alpha-__Mu-__Pi"/>
    <property type="match status" value="1"/>
</dbReference>
<keyword evidence="4" id="KW-1185">Reference proteome</keyword>
<evidence type="ECO:0000313" key="4">
    <source>
        <dbReference type="Proteomes" id="UP000481153"/>
    </source>
</evidence>
<sequence>MSFPSLKLTYFNFAARGETTRLALTIGDVPFEDERIDYTTWAKRKALMPYKKMPVLTVDGQMLCQSHAIARYVAKLARLYPTDNHLAACRVDEVTDSVDEFILLLATVFLEHDPAKRVAIADELANDTLPDKFAMLEARLAETAATNRPWYLDAISLADLEIYHLVHTFKSGFLPEMPKDYCDQYTRTMAIYKAAASHPKVAAWNAAHKTT</sequence>
<evidence type="ECO:0008006" key="5">
    <source>
        <dbReference type="Google" id="ProtNLM"/>
    </source>
</evidence>
<dbReference type="InterPro" id="IPR004046">
    <property type="entry name" value="GST_C"/>
</dbReference>
<organism evidence="3 4">
    <name type="scientific">Aphanomyces euteiches</name>
    <dbReference type="NCBI Taxonomy" id="100861"/>
    <lineage>
        <taxon>Eukaryota</taxon>
        <taxon>Sar</taxon>
        <taxon>Stramenopiles</taxon>
        <taxon>Oomycota</taxon>
        <taxon>Saprolegniomycetes</taxon>
        <taxon>Saprolegniales</taxon>
        <taxon>Verrucalvaceae</taxon>
        <taxon>Aphanomyces</taxon>
    </lineage>
</organism>
<dbReference type="AlphaFoldDB" id="A0A6G0WDA7"/>
<proteinExistence type="predicted"/>
<dbReference type="SFLD" id="SFLDS00019">
    <property type="entry name" value="Glutathione_Transferase_(cytos"/>
    <property type="match status" value="1"/>
</dbReference>
<dbReference type="Gene3D" id="1.20.1050.10">
    <property type="match status" value="1"/>
</dbReference>
<comment type="caution">
    <text evidence="3">The sequence shown here is derived from an EMBL/GenBank/DDBJ whole genome shotgun (WGS) entry which is preliminary data.</text>
</comment>
<reference evidence="3 4" key="1">
    <citation type="submission" date="2019-07" db="EMBL/GenBank/DDBJ databases">
        <title>Genomics analysis of Aphanomyces spp. identifies a new class of oomycete effector associated with host adaptation.</title>
        <authorList>
            <person name="Gaulin E."/>
        </authorList>
    </citation>
    <scope>NUCLEOTIDE SEQUENCE [LARGE SCALE GENOMIC DNA]</scope>
    <source>
        <strain evidence="3 4">ATCC 201684</strain>
    </source>
</reference>
<dbReference type="EMBL" id="VJMJ01000242">
    <property type="protein sequence ID" value="KAF0725451.1"/>
    <property type="molecule type" value="Genomic_DNA"/>
</dbReference>
<feature type="domain" description="GST C-terminal" evidence="2">
    <location>
        <begin position="84"/>
        <end position="211"/>
    </location>
</feature>
<dbReference type="PANTHER" id="PTHR11571">
    <property type="entry name" value="GLUTATHIONE S-TRANSFERASE"/>
    <property type="match status" value="1"/>
</dbReference>
<evidence type="ECO:0000259" key="2">
    <source>
        <dbReference type="PROSITE" id="PS50405"/>
    </source>
</evidence>
<evidence type="ECO:0000313" key="3">
    <source>
        <dbReference type="EMBL" id="KAF0725451.1"/>
    </source>
</evidence>
<dbReference type="SFLD" id="SFLDG01205">
    <property type="entry name" value="AMPS.1"/>
    <property type="match status" value="1"/>
</dbReference>
<dbReference type="Proteomes" id="UP000481153">
    <property type="component" value="Unassembled WGS sequence"/>
</dbReference>
<dbReference type="Pfam" id="PF14497">
    <property type="entry name" value="GST_C_3"/>
    <property type="match status" value="1"/>
</dbReference>
<dbReference type="SUPFAM" id="SSF47616">
    <property type="entry name" value="GST C-terminal domain-like"/>
    <property type="match status" value="1"/>
</dbReference>
<gene>
    <name evidence="3" type="ORF">Ae201684_016092</name>
</gene>
<dbReference type="PANTHER" id="PTHR11571:SF252">
    <property type="entry name" value="GLUTATHIONE S-TRANSFERASE"/>
    <property type="match status" value="1"/>
</dbReference>
<dbReference type="InterPro" id="IPR050213">
    <property type="entry name" value="GST_superfamily"/>
</dbReference>
<dbReference type="GO" id="GO:0006749">
    <property type="term" value="P:glutathione metabolic process"/>
    <property type="evidence" value="ECO:0007669"/>
    <property type="project" value="TreeGrafter"/>
</dbReference>